<accession>A0A0F7KAQ6</accession>
<dbReference type="GO" id="GO:0016757">
    <property type="term" value="F:glycosyltransferase activity"/>
    <property type="evidence" value="ECO:0007669"/>
    <property type="project" value="UniProtKB-KW"/>
</dbReference>
<comment type="similarity">
    <text evidence="3 9">Belongs to the class-II aminoacyl-tRNA synthetase family. HisZ subfamily.</text>
</comment>
<feature type="binding site" evidence="10">
    <location>
        <position position="123"/>
    </location>
    <ligand>
        <name>L-histidine</name>
        <dbReference type="ChEBI" id="CHEBI:57595"/>
    </ligand>
</feature>
<dbReference type="InterPro" id="IPR004517">
    <property type="entry name" value="HisZ"/>
</dbReference>
<dbReference type="HAMAP" id="MF_00125">
    <property type="entry name" value="HisZ"/>
    <property type="match status" value="1"/>
</dbReference>
<evidence type="ECO:0000256" key="8">
    <source>
        <dbReference type="ARBA" id="ARBA00025246"/>
    </source>
</evidence>
<feature type="binding site" evidence="10">
    <location>
        <begin position="80"/>
        <end position="82"/>
    </location>
    <ligand>
        <name>L-histidine</name>
        <dbReference type="ChEBI" id="CHEBI:57595"/>
    </ligand>
</feature>
<keyword evidence="12" id="KW-0808">Transferase</keyword>
<evidence type="ECO:0000256" key="3">
    <source>
        <dbReference type="ARBA" id="ARBA00005539"/>
    </source>
</evidence>
<dbReference type="Pfam" id="PF13393">
    <property type="entry name" value="tRNA-synt_His"/>
    <property type="match status" value="1"/>
</dbReference>
<protein>
    <recommendedName>
        <fullName evidence="5 9">ATP phosphoribosyltransferase regulatory subunit</fullName>
    </recommendedName>
</protein>
<evidence type="ECO:0000313" key="13">
    <source>
        <dbReference type="EMBL" id="TYP91433.1"/>
    </source>
</evidence>
<dbReference type="CDD" id="cd00773">
    <property type="entry name" value="HisRS-like_core"/>
    <property type="match status" value="1"/>
</dbReference>
<comment type="subunit">
    <text evidence="4 9">Heteromultimer composed of HisG and HisZ subunits.</text>
</comment>
<evidence type="ECO:0000256" key="2">
    <source>
        <dbReference type="ARBA" id="ARBA00004667"/>
    </source>
</evidence>
<dbReference type="GO" id="GO:0000105">
    <property type="term" value="P:L-histidine biosynthetic process"/>
    <property type="evidence" value="ECO:0007669"/>
    <property type="project" value="UniProtKB-UniRule"/>
</dbReference>
<comment type="subcellular location">
    <subcellularLocation>
        <location evidence="1 9">Cytoplasm</location>
    </subcellularLocation>
</comment>
<dbReference type="Proteomes" id="UP000324176">
    <property type="component" value="Unassembled WGS sequence"/>
</dbReference>
<dbReference type="GO" id="GO:0006427">
    <property type="term" value="P:histidyl-tRNA aminoacylation"/>
    <property type="evidence" value="ECO:0007669"/>
    <property type="project" value="TreeGrafter"/>
</dbReference>
<dbReference type="NCBIfam" id="NF009086">
    <property type="entry name" value="PRK12421.1"/>
    <property type="match status" value="1"/>
</dbReference>
<keyword evidence="9" id="KW-0028">Amino-acid biosynthesis</keyword>
<dbReference type="EMBL" id="CP011451">
    <property type="protein sequence ID" value="AKH37385.1"/>
    <property type="molecule type" value="Genomic_DNA"/>
</dbReference>
<feature type="binding site" evidence="10">
    <location>
        <position position="127"/>
    </location>
    <ligand>
        <name>L-histidine</name>
        <dbReference type="ChEBI" id="CHEBI:57595"/>
    </ligand>
</feature>
<evidence type="ECO:0000313" key="15">
    <source>
        <dbReference type="Proteomes" id="UP000324176"/>
    </source>
</evidence>
<dbReference type="EMBL" id="VNHT01000009">
    <property type="protein sequence ID" value="TYP91433.1"/>
    <property type="molecule type" value="Genomic_DNA"/>
</dbReference>
<evidence type="ECO:0000256" key="4">
    <source>
        <dbReference type="ARBA" id="ARBA00011496"/>
    </source>
</evidence>
<evidence type="ECO:0000256" key="6">
    <source>
        <dbReference type="ARBA" id="ARBA00022490"/>
    </source>
</evidence>
<keyword evidence="14" id="KW-1185">Reference proteome</keyword>
<keyword evidence="7 9" id="KW-0368">Histidine biosynthesis</keyword>
<evidence type="ECO:0000256" key="9">
    <source>
        <dbReference type="HAMAP-Rule" id="MF_00125"/>
    </source>
</evidence>
<dbReference type="PATRIC" id="fig|44574.3.peg.1321"/>
<comment type="pathway">
    <text evidence="2 9">Amino-acid biosynthesis; L-histidine biosynthesis; L-histidine from 5-phospho-alpha-D-ribose 1-diphosphate: step 1/9.</text>
</comment>
<dbReference type="RefSeq" id="WP_046849466.1">
    <property type="nucleotide sequence ID" value="NZ_CP011451.1"/>
</dbReference>
<dbReference type="NCBIfam" id="NF008935">
    <property type="entry name" value="PRK12292.1-1"/>
    <property type="match status" value="1"/>
</dbReference>
<dbReference type="GO" id="GO:0005737">
    <property type="term" value="C:cytoplasm"/>
    <property type="evidence" value="ECO:0007669"/>
    <property type="project" value="UniProtKB-SubCell"/>
</dbReference>
<feature type="binding site" evidence="10">
    <location>
        <position position="270"/>
    </location>
    <ligand>
        <name>L-histidine</name>
        <dbReference type="ChEBI" id="CHEBI:57595"/>
    </ligand>
</feature>
<dbReference type="PIRSF" id="PIRSF001549">
    <property type="entry name" value="His-tRNA_synth"/>
    <property type="match status" value="1"/>
</dbReference>
<dbReference type="NCBIfam" id="TIGR00443">
    <property type="entry name" value="hisZ_biosyn_reg"/>
    <property type="match status" value="1"/>
</dbReference>
<evidence type="ECO:0000256" key="10">
    <source>
        <dbReference type="PIRSR" id="PIRSR001549-1"/>
    </source>
</evidence>
<comment type="function">
    <text evidence="8 9">Required for the first step of histidine biosynthesis. May allow the feedback regulation of ATP phosphoribosyltransferase activity by histidine.</text>
</comment>
<evidence type="ECO:0000256" key="5">
    <source>
        <dbReference type="ARBA" id="ARBA00020397"/>
    </source>
</evidence>
<dbReference type="GO" id="GO:0004821">
    <property type="term" value="F:histidine-tRNA ligase activity"/>
    <property type="evidence" value="ECO:0007669"/>
    <property type="project" value="TreeGrafter"/>
</dbReference>
<evidence type="ECO:0000313" key="14">
    <source>
        <dbReference type="Proteomes" id="UP000034156"/>
    </source>
</evidence>
<dbReference type="KEGG" id="nco:AAW31_05490"/>
<dbReference type="UniPathway" id="UPA00031">
    <property type="reaction ID" value="UER00006"/>
</dbReference>
<dbReference type="InterPro" id="IPR004516">
    <property type="entry name" value="HisRS/HisZ"/>
</dbReference>
<organism evidence="12 14">
    <name type="scientific">Nitrosomonas communis</name>
    <dbReference type="NCBI Taxonomy" id="44574"/>
    <lineage>
        <taxon>Bacteria</taxon>
        <taxon>Pseudomonadati</taxon>
        <taxon>Pseudomonadota</taxon>
        <taxon>Betaproteobacteria</taxon>
        <taxon>Nitrosomonadales</taxon>
        <taxon>Nitrosomonadaceae</taxon>
        <taxon>Nitrosomonas</taxon>
    </lineage>
</organism>
<name>A0A0F7KAQ6_9PROT</name>
<sequence length="390" mass="43728">MRNWLLPEYVEDVLPSEALRIEKMRRCILDLLIVHGYQFVIPPLLEYVESLLSGSGSDMDLHMFKVLDQLSGRMMGLRADSTPQTARIDAHLLNDEGVTRLCYANSVLHTVPCEITRTREPFQIGAELYGHSGLESDLEIQCLMLKCLAVSGIDKIHLDLGHVAIVRSLIKDSGALSEFEADLYNLLQAKDTAALKELLCTGLDKRLDKPIRDALMLLPELYGSKKILAHARKMLPSYPEIENALDQLEMVEEELKEFVDTITFDLSDLRGYHYHTGMVFAAYTPGSANAIALGGRYDEIGKAFGRARPATGFSIDLRELSRLVRSDTCSKGILAPYAKDDKALEKIIEQLRNDGHIVITELPGSENKENTLYYDRKIILHNGVWQVVGI</sequence>
<reference evidence="13 15" key="3">
    <citation type="submission" date="2019-07" db="EMBL/GenBank/DDBJ databases">
        <title>Active sludge and wastewater microbial communities from Klosterneuburg, Austria.</title>
        <authorList>
            <person name="Wagner M."/>
        </authorList>
    </citation>
    <scope>NUCLEOTIDE SEQUENCE [LARGE SCALE GENOMIC DNA]</scope>
    <source>
        <strain evidence="13 15">Nm2</strain>
    </source>
</reference>
<feature type="domain" description="Class II Histidinyl-tRNA synthetase (HisRS)-like catalytic core" evidence="11">
    <location>
        <begin position="9"/>
        <end position="320"/>
    </location>
</feature>
<dbReference type="Proteomes" id="UP000034156">
    <property type="component" value="Chromosome"/>
</dbReference>
<evidence type="ECO:0000259" key="11">
    <source>
        <dbReference type="Pfam" id="PF13393"/>
    </source>
</evidence>
<dbReference type="AlphaFoldDB" id="A0A0F7KAQ6"/>
<reference evidence="14" key="1">
    <citation type="submission" date="2015-05" db="EMBL/GenBank/DDBJ databases">
        <title>Draft genome of Nitrosomonas communis strain Nm2.</title>
        <authorList>
            <person name="Kozlowski J.A."/>
            <person name="Kits K.D."/>
            <person name="Stein L.Y."/>
        </authorList>
    </citation>
    <scope>NUCLEOTIDE SEQUENCE [LARGE SCALE GENOMIC DNA]</scope>
    <source>
        <strain evidence="14">Nm2</strain>
    </source>
</reference>
<dbReference type="InterPro" id="IPR045864">
    <property type="entry name" value="aa-tRNA-synth_II/BPL/LPL"/>
</dbReference>
<proteinExistence type="inferred from homology"/>
<dbReference type="InterPro" id="IPR041715">
    <property type="entry name" value="HisRS-like_core"/>
</dbReference>
<evidence type="ECO:0000256" key="1">
    <source>
        <dbReference type="ARBA" id="ARBA00004496"/>
    </source>
</evidence>
<dbReference type="OrthoDB" id="9769617at2"/>
<dbReference type="PANTHER" id="PTHR43707">
    <property type="entry name" value="HISTIDYL-TRNA SYNTHETASE"/>
    <property type="match status" value="1"/>
</dbReference>
<dbReference type="PANTHER" id="PTHR43707:SF1">
    <property type="entry name" value="HISTIDINE--TRNA LIGASE, MITOCHONDRIAL-RELATED"/>
    <property type="match status" value="1"/>
</dbReference>
<comment type="miscellaneous">
    <text evidence="9">This function is generally fulfilled by the C-terminal part of HisG, which is missing in some bacteria such as this one.</text>
</comment>
<reference evidence="12 14" key="2">
    <citation type="journal article" date="2016" name="Genome Announc.">
        <title>Genome Sequence of Nitrosomonas communis Strain Nm2, a Mesophilic Ammonia-Oxidizing Bacterium Isolated from Mediterranean Soil.</title>
        <authorList>
            <person name="Kozlowski J.A."/>
            <person name="Kits K.D."/>
            <person name="Stein L.Y."/>
        </authorList>
    </citation>
    <scope>NUCLEOTIDE SEQUENCE [LARGE SCALE GENOMIC DNA]</scope>
    <source>
        <strain evidence="12 14">Nm2</strain>
    </source>
</reference>
<evidence type="ECO:0000256" key="7">
    <source>
        <dbReference type="ARBA" id="ARBA00023102"/>
    </source>
</evidence>
<keyword evidence="12" id="KW-0328">Glycosyltransferase</keyword>
<evidence type="ECO:0000313" key="12">
    <source>
        <dbReference type="EMBL" id="AKH37385.1"/>
    </source>
</evidence>
<gene>
    <name evidence="9 12" type="primary">hisZ</name>
    <name evidence="12" type="ORF">AAW31_05490</name>
    <name evidence="13" type="ORF">BCL69_100961</name>
</gene>
<dbReference type="SUPFAM" id="SSF55681">
    <property type="entry name" value="Class II aaRS and biotin synthetases"/>
    <property type="match status" value="1"/>
</dbReference>
<keyword evidence="6 9" id="KW-0963">Cytoplasm</keyword>
<dbReference type="Gene3D" id="3.30.930.10">
    <property type="entry name" value="Bira Bifunctional Protein, Domain 2"/>
    <property type="match status" value="1"/>
</dbReference>